<dbReference type="PANTHER" id="PTHR34815">
    <property type="entry name" value="LYSINE ACETYLTRANSFERASE"/>
    <property type="match status" value="1"/>
</dbReference>
<gene>
    <name evidence="2" type="ORF">M441DRAFT_150787</name>
</gene>
<accession>A0A2T3YV07</accession>
<sequence length="171" mass="19707">MAMSAVKHPTTHAQVILSTELMKWHLLRASSREFMLRRWAAWFAPNSITVGARFHDVKSNTTVSAFWVHDFEKRRLYLGCMDVRRRDRMEGGIRMVLSMAVQEACGYGLKEVILWEPTAQIMEQAERLADEIGHGVTATCENRSEMIPCFRWHGGESKEVIWTESGYFCHA</sequence>
<dbReference type="InterPro" id="IPR053013">
    <property type="entry name" value="LAT"/>
</dbReference>
<dbReference type="Proteomes" id="UP000240493">
    <property type="component" value="Unassembled WGS sequence"/>
</dbReference>
<dbReference type="STRING" id="1042311.A0A2T3YV07"/>
<name>A0A2T3YV07_TRIA4</name>
<dbReference type="EMBL" id="KZ679270">
    <property type="protein sequence ID" value="PTB36354.1"/>
    <property type="molecule type" value="Genomic_DNA"/>
</dbReference>
<evidence type="ECO:0000259" key="1">
    <source>
        <dbReference type="Pfam" id="PF22998"/>
    </source>
</evidence>
<dbReference type="PANTHER" id="PTHR34815:SF4">
    <property type="entry name" value="N-ACETYLTRANSFERASE DOMAIN-CONTAINING PROTEIN"/>
    <property type="match status" value="1"/>
</dbReference>
<dbReference type="OrthoDB" id="2020070at2759"/>
<keyword evidence="3" id="KW-1185">Reference proteome</keyword>
<proteinExistence type="predicted"/>
<feature type="domain" description="LYC1 C-terminal" evidence="1">
    <location>
        <begin position="6"/>
        <end position="169"/>
    </location>
</feature>
<dbReference type="AlphaFoldDB" id="A0A2T3YV07"/>
<dbReference type="Pfam" id="PF22998">
    <property type="entry name" value="GNAT_LYC1-like"/>
    <property type="match status" value="1"/>
</dbReference>
<dbReference type="InterPro" id="IPR055100">
    <property type="entry name" value="GNAT_LYC1-like"/>
</dbReference>
<organism evidence="2 3">
    <name type="scientific">Trichoderma asperellum (strain ATCC 204424 / CBS 433.97 / NBRC 101777)</name>
    <dbReference type="NCBI Taxonomy" id="1042311"/>
    <lineage>
        <taxon>Eukaryota</taxon>
        <taxon>Fungi</taxon>
        <taxon>Dikarya</taxon>
        <taxon>Ascomycota</taxon>
        <taxon>Pezizomycotina</taxon>
        <taxon>Sordariomycetes</taxon>
        <taxon>Hypocreomycetidae</taxon>
        <taxon>Hypocreales</taxon>
        <taxon>Hypocreaceae</taxon>
        <taxon>Trichoderma</taxon>
    </lineage>
</organism>
<protein>
    <recommendedName>
        <fullName evidence="1">LYC1 C-terminal domain-containing protein</fullName>
    </recommendedName>
</protein>
<evidence type="ECO:0000313" key="3">
    <source>
        <dbReference type="Proteomes" id="UP000240493"/>
    </source>
</evidence>
<reference evidence="2 3" key="1">
    <citation type="submission" date="2016-07" db="EMBL/GenBank/DDBJ databases">
        <title>Multiple horizontal gene transfer events from other fungi enriched the ability of initially mycotrophic Trichoderma (Ascomycota) to feed on dead plant biomass.</title>
        <authorList>
            <consortium name="DOE Joint Genome Institute"/>
            <person name="Aerts A."/>
            <person name="Atanasova L."/>
            <person name="Chenthamara K."/>
            <person name="Zhang J."/>
            <person name="Grujic M."/>
            <person name="Henrissat B."/>
            <person name="Kuo A."/>
            <person name="Salamov A."/>
            <person name="Lipzen A."/>
            <person name="Labutti K."/>
            <person name="Barry K."/>
            <person name="Miao Y."/>
            <person name="Rahimi M.J."/>
            <person name="Shen Q."/>
            <person name="Grigoriev I.V."/>
            <person name="Kubicek C.P."/>
            <person name="Druzhinina I.S."/>
        </authorList>
    </citation>
    <scope>NUCLEOTIDE SEQUENCE [LARGE SCALE GENOMIC DNA]</scope>
    <source>
        <strain evidence="2 3">CBS 433.97</strain>
    </source>
</reference>
<evidence type="ECO:0000313" key="2">
    <source>
        <dbReference type="EMBL" id="PTB36354.1"/>
    </source>
</evidence>